<feature type="repeat" description="TPR" evidence="1">
    <location>
        <begin position="139"/>
        <end position="172"/>
    </location>
</feature>
<keyword evidence="1" id="KW-0802">TPR repeat</keyword>
<protein>
    <recommendedName>
        <fullName evidence="4">Tetratricopeptide repeat protein</fullName>
    </recommendedName>
</protein>
<name>A0A926UT87_9CYAN</name>
<dbReference type="Gene3D" id="1.25.40.10">
    <property type="entry name" value="Tetratricopeptide repeat domain"/>
    <property type="match status" value="1"/>
</dbReference>
<gene>
    <name evidence="2" type="ORF">H6F44_12255</name>
</gene>
<dbReference type="EMBL" id="JACJPY010000035">
    <property type="protein sequence ID" value="MBD2150885.1"/>
    <property type="molecule type" value="Genomic_DNA"/>
</dbReference>
<dbReference type="PROSITE" id="PS50005">
    <property type="entry name" value="TPR"/>
    <property type="match status" value="1"/>
</dbReference>
<dbReference type="RefSeq" id="WP_190351249.1">
    <property type="nucleotide sequence ID" value="NZ_JACJPY010000035.1"/>
</dbReference>
<evidence type="ECO:0000256" key="1">
    <source>
        <dbReference type="PROSITE-ProRule" id="PRU00339"/>
    </source>
</evidence>
<dbReference type="InterPro" id="IPR019734">
    <property type="entry name" value="TPR_rpt"/>
</dbReference>
<reference evidence="2" key="1">
    <citation type="journal article" date="2015" name="ISME J.">
        <title>Draft Genome Sequence of Streptomyces incarnatus NRRL8089, which Produces the Nucleoside Antibiotic Sinefungin.</title>
        <authorList>
            <person name="Oshima K."/>
            <person name="Hattori M."/>
            <person name="Shimizu H."/>
            <person name="Fukuda K."/>
            <person name="Nemoto M."/>
            <person name="Inagaki K."/>
            <person name="Tamura T."/>
        </authorList>
    </citation>
    <scope>NUCLEOTIDE SEQUENCE</scope>
    <source>
        <strain evidence="2">FACHB-1277</strain>
    </source>
</reference>
<evidence type="ECO:0000313" key="3">
    <source>
        <dbReference type="Proteomes" id="UP000631421"/>
    </source>
</evidence>
<keyword evidence="3" id="KW-1185">Reference proteome</keyword>
<evidence type="ECO:0008006" key="4">
    <source>
        <dbReference type="Google" id="ProtNLM"/>
    </source>
</evidence>
<accession>A0A926UT87</accession>
<dbReference type="SUPFAM" id="SSF48452">
    <property type="entry name" value="TPR-like"/>
    <property type="match status" value="1"/>
</dbReference>
<dbReference type="InterPro" id="IPR011990">
    <property type="entry name" value="TPR-like_helical_dom_sf"/>
</dbReference>
<evidence type="ECO:0000313" key="2">
    <source>
        <dbReference type="EMBL" id="MBD2150885.1"/>
    </source>
</evidence>
<organism evidence="2 3">
    <name type="scientific">Pseudanabaena cinerea FACHB-1277</name>
    <dbReference type="NCBI Taxonomy" id="2949581"/>
    <lineage>
        <taxon>Bacteria</taxon>
        <taxon>Bacillati</taxon>
        <taxon>Cyanobacteriota</taxon>
        <taxon>Cyanophyceae</taxon>
        <taxon>Pseudanabaenales</taxon>
        <taxon>Pseudanabaenaceae</taxon>
        <taxon>Pseudanabaena</taxon>
        <taxon>Pseudanabaena cinerea</taxon>
    </lineage>
</organism>
<comment type="caution">
    <text evidence="2">The sequence shown here is derived from an EMBL/GenBank/DDBJ whole genome shotgun (WGS) entry which is preliminary data.</text>
</comment>
<reference evidence="2" key="2">
    <citation type="submission" date="2020-08" db="EMBL/GenBank/DDBJ databases">
        <authorList>
            <person name="Chen M."/>
            <person name="Teng W."/>
            <person name="Zhao L."/>
            <person name="Hu C."/>
            <person name="Zhou Y."/>
            <person name="Han B."/>
            <person name="Song L."/>
            <person name="Shu W."/>
        </authorList>
    </citation>
    <scope>NUCLEOTIDE SEQUENCE</scope>
    <source>
        <strain evidence="2">FACHB-1277</strain>
    </source>
</reference>
<sequence length="415" mass="46791">MNLTEALIQEQYQPRLQQDRTKAIANLEASLKRATETASVHSSIEQFFEYVNLNLSLALVLIATRQPRLSNRANELIQTVAITLQANMGDANTSVFEQLTAHWHYVQAVLALETGKNQDVLPRLELALQGYLSCGLDVSAVYDTFGHYYLSINNFDGALFNFERSLKERKQINQSAAIGKSYVNLGEWYLNVAEVGQAGQLFQNALDLALAVEDYNLRLQALRGLVKVAIAESRYGDAIAIIEDVIPQFQEPIDAIDLGYWYCDLSKALLGLDKVEESLICIRIHVLPRFREFNDQRGMAIARQLRGRIYTRRMLEGLDVVDEDAIETAADSLLDAAFSFEQMGMLLDYAKTLYDLACLYQLSSGSHFYYQYQGKSLRSLELVVSILEQINLGEHPLAKKADQMLMQVLQGKVKN</sequence>
<dbReference type="Proteomes" id="UP000631421">
    <property type="component" value="Unassembled WGS sequence"/>
</dbReference>
<dbReference type="AlphaFoldDB" id="A0A926UT87"/>
<proteinExistence type="predicted"/>